<name>A0A820LK41_9BILA</name>
<sequence>GATLQFSGYDRERNVTVKIFGPSIE</sequence>
<gene>
    <name evidence="1" type="ORF">JBS370_LOCUS42170</name>
</gene>
<dbReference type="AlphaFoldDB" id="A0A820LK41"/>
<comment type="caution">
    <text evidence="1">The sequence shown here is derived from an EMBL/GenBank/DDBJ whole genome shotgun (WGS) entry which is preliminary data.</text>
</comment>
<dbReference type="EMBL" id="CAJOBD010053393">
    <property type="protein sequence ID" value="CAF4358716.1"/>
    <property type="molecule type" value="Genomic_DNA"/>
</dbReference>
<protein>
    <submittedName>
        <fullName evidence="1">Uncharacterized protein</fullName>
    </submittedName>
</protein>
<evidence type="ECO:0000313" key="1">
    <source>
        <dbReference type="EMBL" id="CAF4358716.1"/>
    </source>
</evidence>
<dbReference type="Proteomes" id="UP000663836">
    <property type="component" value="Unassembled WGS sequence"/>
</dbReference>
<reference evidence="1" key="1">
    <citation type="submission" date="2021-02" db="EMBL/GenBank/DDBJ databases">
        <authorList>
            <person name="Nowell W R."/>
        </authorList>
    </citation>
    <scope>NUCLEOTIDE SEQUENCE</scope>
</reference>
<feature type="non-terminal residue" evidence="1">
    <location>
        <position position="1"/>
    </location>
</feature>
<evidence type="ECO:0000313" key="2">
    <source>
        <dbReference type="Proteomes" id="UP000663836"/>
    </source>
</evidence>
<organism evidence="1 2">
    <name type="scientific">Rotaria sordida</name>
    <dbReference type="NCBI Taxonomy" id="392033"/>
    <lineage>
        <taxon>Eukaryota</taxon>
        <taxon>Metazoa</taxon>
        <taxon>Spiralia</taxon>
        <taxon>Gnathifera</taxon>
        <taxon>Rotifera</taxon>
        <taxon>Eurotatoria</taxon>
        <taxon>Bdelloidea</taxon>
        <taxon>Philodinida</taxon>
        <taxon>Philodinidae</taxon>
        <taxon>Rotaria</taxon>
    </lineage>
</organism>
<proteinExistence type="predicted"/>
<accession>A0A820LK41</accession>